<accession>A0AA37W4Q6</accession>
<reference evidence="5" key="2">
    <citation type="submission" date="2023-01" db="EMBL/GenBank/DDBJ databases">
        <title>Draft genome sequence of Litoribrevibacter albus strain NBRC 110071.</title>
        <authorList>
            <person name="Sun Q."/>
            <person name="Mori K."/>
        </authorList>
    </citation>
    <scope>NUCLEOTIDE SEQUENCE</scope>
    <source>
        <strain evidence="5">NBRC 110071</strain>
    </source>
</reference>
<evidence type="ECO:0000256" key="1">
    <source>
        <dbReference type="ARBA" id="ARBA00022723"/>
    </source>
</evidence>
<dbReference type="PANTHER" id="PTHR38439:SF3">
    <property type="entry name" value="COPPER-RESISTANT CUPROPROTEIN COPI"/>
    <property type="match status" value="1"/>
</dbReference>
<dbReference type="InterPro" id="IPR050845">
    <property type="entry name" value="Cu-binding_ET"/>
</dbReference>
<keyword evidence="4" id="KW-0732">Signal</keyword>
<feature type="chain" id="PRO_5041388630" evidence="4">
    <location>
        <begin position="24"/>
        <end position="225"/>
    </location>
</feature>
<name>A0AA37W4Q6_9GAMM</name>
<dbReference type="SUPFAM" id="SSF49503">
    <property type="entry name" value="Cupredoxins"/>
    <property type="match status" value="1"/>
</dbReference>
<protein>
    <submittedName>
        <fullName evidence="5">Copper-binding protein</fullName>
    </submittedName>
</protein>
<dbReference type="GO" id="GO:0046872">
    <property type="term" value="F:metal ion binding"/>
    <property type="evidence" value="ECO:0007669"/>
    <property type="project" value="UniProtKB-KW"/>
</dbReference>
<dbReference type="PANTHER" id="PTHR38439">
    <property type="entry name" value="AURACYANIN-B"/>
    <property type="match status" value="1"/>
</dbReference>
<dbReference type="Gene3D" id="2.60.40.420">
    <property type="entry name" value="Cupredoxins - blue copper proteins"/>
    <property type="match status" value="1"/>
</dbReference>
<feature type="compositionally biased region" description="Low complexity" evidence="3">
    <location>
        <begin position="70"/>
        <end position="79"/>
    </location>
</feature>
<feature type="signal peptide" evidence="4">
    <location>
        <begin position="1"/>
        <end position="23"/>
    </location>
</feature>
<proteinExistence type="predicted"/>
<dbReference type="EMBL" id="BSNM01000003">
    <property type="protein sequence ID" value="GLQ30327.1"/>
    <property type="molecule type" value="Genomic_DNA"/>
</dbReference>
<keyword evidence="1" id="KW-0479">Metal-binding</keyword>
<evidence type="ECO:0000256" key="4">
    <source>
        <dbReference type="SAM" id="SignalP"/>
    </source>
</evidence>
<keyword evidence="6" id="KW-1185">Reference proteome</keyword>
<keyword evidence="2" id="KW-0186">Copper</keyword>
<dbReference type="CDD" id="cd04211">
    <property type="entry name" value="Cupredoxin_like_2"/>
    <property type="match status" value="1"/>
</dbReference>
<evidence type="ECO:0000256" key="2">
    <source>
        <dbReference type="ARBA" id="ARBA00023008"/>
    </source>
</evidence>
<evidence type="ECO:0000313" key="5">
    <source>
        <dbReference type="EMBL" id="GLQ30327.1"/>
    </source>
</evidence>
<gene>
    <name evidence="5" type="ORF">GCM10007876_08050</name>
</gene>
<feature type="region of interest" description="Disordered" evidence="3">
    <location>
        <begin position="53"/>
        <end position="92"/>
    </location>
</feature>
<evidence type="ECO:0000256" key="3">
    <source>
        <dbReference type="SAM" id="MobiDB-lite"/>
    </source>
</evidence>
<organism evidence="5 6">
    <name type="scientific">Litoribrevibacter albus</name>
    <dbReference type="NCBI Taxonomy" id="1473156"/>
    <lineage>
        <taxon>Bacteria</taxon>
        <taxon>Pseudomonadati</taxon>
        <taxon>Pseudomonadota</taxon>
        <taxon>Gammaproteobacteria</taxon>
        <taxon>Oceanospirillales</taxon>
        <taxon>Oceanospirillaceae</taxon>
        <taxon>Litoribrevibacter</taxon>
    </lineage>
</organism>
<dbReference type="AlphaFoldDB" id="A0AA37W4Q6"/>
<reference evidence="5" key="1">
    <citation type="journal article" date="2014" name="Int. J. Syst. Evol. Microbiol.">
        <title>Complete genome sequence of Corynebacterium casei LMG S-19264T (=DSM 44701T), isolated from a smear-ripened cheese.</title>
        <authorList>
            <consortium name="US DOE Joint Genome Institute (JGI-PGF)"/>
            <person name="Walter F."/>
            <person name="Albersmeier A."/>
            <person name="Kalinowski J."/>
            <person name="Ruckert C."/>
        </authorList>
    </citation>
    <scope>NUCLEOTIDE SEQUENCE</scope>
    <source>
        <strain evidence="5">NBRC 110071</strain>
    </source>
</reference>
<dbReference type="InterPro" id="IPR008972">
    <property type="entry name" value="Cupredoxin"/>
</dbReference>
<dbReference type="Proteomes" id="UP001161389">
    <property type="component" value="Unassembled WGS sequence"/>
</dbReference>
<sequence length="225" mass="24686">MYMKTKTISFAMLSLALSLNAYAGGSGNHQHMDHSQMNQGQMDHSNMDHSKMNHSAMSQEMSGHSDGHSQGHSQGHTHGNQAVSASGEPGKASEVTKTIELEALDSMRFDFKNLSDVNSGDVVRFVITNKGQINHEFSVGTAEEQKSHQAMMRKMPDMVHEDGNSITIKPGQTRELIWKFHGDPKVVFACNIPGHAEAGMMHSLNVNHMLSSEDHMSASEQTVVD</sequence>
<comment type="caution">
    <text evidence="5">The sequence shown here is derived from an EMBL/GenBank/DDBJ whole genome shotgun (WGS) entry which is preliminary data.</text>
</comment>
<evidence type="ECO:0000313" key="6">
    <source>
        <dbReference type="Proteomes" id="UP001161389"/>
    </source>
</evidence>